<organism evidence="16 17">
    <name type="scientific">Elasticomyces elasticus</name>
    <dbReference type="NCBI Taxonomy" id="574655"/>
    <lineage>
        <taxon>Eukaryota</taxon>
        <taxon>Fungi</taxon>
        <taxon>Dikarya</taxon>
        <taxon>Ascomycota</taxon>
        <taxon>Pezizomycotina</taxon>
        <taxon>Dothideomycetes</taxon>
        <taxon>Dothideomycetidae</taxon>
        <taxon>Mycosphaerellales</taxon>
        <taxon>Teratosphaeriaceae</taxon>
        <taxon>Elasticomyces</taxon>
    </lineage>
</organism>
<dbReference type="GO" id="GO:0017022">
    <property type="term" value="F:myosin binding"/>
    <property type="evidence" value="ECO:0007669"/>
    <property type="project" value="InterPro"/>
</dbReference>
<evidence type="ECO:0000256" key="6">
    <source>
        <dbReference type="ARBA" id="ARBA00022475"/>
    </source>
</evidence>
<dbReference type="GO" id="GO:0005634">
    <property type="term" value="C:nucleus"/>
    <property type="evidence" value="ECO:0007669"/>
    <property type="project" value="UniProtKB-SubCell"/>
</dbReference>
<dbReference type="GO" id="GO:0098609">
    <property type="term" value="P:cell-cell adhesion"/>
    <property type="evidence" value="ECO:0007669"/>
    <property type="project" value="InterPro"/>
</dbReference>
<feature type="region of interest" description="Disordered" evidence="13">
    <location>
        <begin position="1"/>
        <end position="55"/>
    </location>
</feature>
<evidence type="ECO:0000256" key="1">
    <source>
        <dbReference type="ARBA" id="ARBA00004123"/>
    </source>
</evidence>
<feature type="transmembrane region" description="Helical" evidence="14">
    <location>
        <begin position="152"/>
        <end position="172"/>
    </location>
</feature>
<dbReference type="GO" id="GO:0005886">
    <property type="term" value="C:plasma membrane"/>
    <property type="evidence" value="ECO:0007669"/>
    <property type="project" value="UniProtKB-SubCell"/>
</dbReference>
<dbReference type="EMBL" id="JAVRQU010000009">
    <property type="protein sequence ID" value="KAK5699073.1"/>
    <property type="molecule type" value="Genomic_DNA"/>
</dbReference>
<keyword evidence="11 14" id="KW-0472">Membrane</keyword>
<evidence type="ECO:0000256" key="11">
    <source>
        <dbReference type="ARBA" id="ARBA00023136"/>
    </source>
</evidence>
<evidence type="ECO:0000259" key="15">
    <source>
        <dbReference type="Pfam" id="PF12632"/>
    </source>
</evidence>
<dbReference type="InterPro" id="IPR026859">
    <property type="entry name" value="Myosin-bd"/>
</dbReference>
<evidence type="ECO:0000256" key="7">
    <source>
        <dbReference type="ARBA" id="ARBA00022692"/>
    </source>
</evidence>
<evidence type="ECO:0000256" key="2">
    <source>
        <dbReference type="ARBA" id="ARBA00004536"/>
    </source>
</evidence>
<feature type="compositionally biased region" description="Basic and acidic residues" evidence="13">
    <location>
        <begin position="35"/>
        <end position="45"/>
    </location>
</feature>
<evidence type="ECO:0000256" key="8">
    <source>
        <dbReference type="ARBA" id="ARBA00022949"/>
    </source>
</evidence>
<dbReference type="Proteomes" id="UP001310594">
    <property type="component" value="Unassembled WGS sequence"/>
</dbReference>
<comment type="caution">
    <text evidence="16">The sequence shown here is derived from an EMBL/GenBank/DDBJ whole genome shotgun (WGS) entry which is preliminary data.</text>
</comment>
<evidence type="ECO:0000313" key="17">
    <source>
        <dbReference type="Proteomes" id="UP001310594"/>
    </source>
</evidence>
<reference evidence="16" key="1">
    <citation type="submission" date="2023-08" db="EMBL/GenBank/DDBJ databases">
        <title>Black Yeasts Isolated from many extreme environments.</title>
        <authorList>
            <person name="Coleine C."/>
            <person name="Stajich J.E."/>
            <person name="Selbmann L."/>
        </authorList>
    </citation>
    <scope>NUCLEOTIDE SEQUENCE</scope>
    <source>
        <strain evidence="16">CCFEE 5810</strain>
    </source>
</reference>
<evidence type="ECO:0000256" key="12">
    <source>
        <dbReference type="ARBA" id="ARBA00023242"/>
    </source>
</evidence>
<protein>
    <recommendedName>
        <fullName evidence="5">Vezatin</fullName>
    </recommendedName>
</protein>
<evidence type="ECO:0000256" key="10">
    <source>
        <dbReference type="ARBA" id="ARBA00023054"/>
    </source>
</evidence>
<evidence type="ECO:0000256" key="4">
    <source>
        <dbReference type="ARBA" id="ARBA00007245"/>
    </source>
</evidence>
<keyword evidence="8" id="KW-0965">Cell junction</keyword>
<gene>
    <name evidence="16" type="ORF">LTR97_006722</name>
</gene>
<evidence type="ECO:0000313" key="16">
    <source>
        <dbReference type="EMBL" id="KAK5699073.1"/>
    </source>
</evidence>
<evidence type="ECO:0000256" key="9">
    <source>
        <dbReference type="ARBA" id="ARBA00022989"/>
    </source>
</evidence>
<dbReference type="PANTHER" id="PTHR15989">
    <property type="entry name" value="VEZATIN"/>
    <property type="match status" value="1"/>
</dbReference>
<evidence type="ECO:0000256" key="14">
    <source>
        <dbReference type="SAM" id="Phobius"/>
    </source>
</evidence>
<keyword evidence="7 14" id="KW-0812">Transmembrane</keyword>
<dbReference type="AlphaFoldDB" id="A0AAN7W8C4"/>
<keyword evidence="9 14" id="KW-1133">Transmembrane helix</keyword>
<accession>A0AAN7W8C4</accession>
<sequence>METIHDGTPLATYLEGDGTYEPDLTYNFSEEDEETPHAAEPDRFPSDSFAPTGACTVKKRRPRGSLLPQSEIDQEAPSSIGRLHNAWSTAVNSRVGATDNARFLEHFRYIIVASQLLSEYLDQGALQGTQSQTPCLDGTTDETGISSVRTSLYGAAATAAFAFALVYLIHWARSSRGGYISRGRVALALTVFAVLASLGYAYVRRQWLKFLRRNAVSTASTLTANWQAFEVSSSSALAFVQEVELVSKGYKLSIPLPPVSRIEENVPSRRCGRLRKVLHSAYAALIPTCIEACATLRTLIHEDDLEKYYEVYDVNAQDAQEASGEDALSVLEDDPESLKSLRLLSYRASVLRRVTLCSLMALEADGGKPDFKRWRIATEVMEALGTALADFAEKLRQMLLAMETINVPLTPVKSPGHSATREKMRSQVRKISMLSSGIKGLQAKMQILREETNKSIELSEDLTDLGPSLMAQYESIGVDLKELMQAWEVGKASLQSNINKQEHRISLASTSNGSGIRSPISSLGGLTAVEEGGTPADALKMLTGDTFSNRSSLATTPSDEEQVFEAVALPRSRSVRTGTREERIAKMQEDRERQATLRAKRESNTHMLRELETVMNLRPRSMTNAARITSI</sequence>
<proteinExistence type="inferred from homology"/>
<feature type="domain" description="Myosin-binding" evidence="15">
    <location>
        <begin position="162"/>
        <end position="445"/>
    </location>
</feature>
<name>A0AAN7W8C4_9PEZI</name>
<keyword evidence="10" id="KW-0175">Coiled coil</keyword>
<evidence type="ECO:0000256" key="5">
    <source>
        <dbReference type="ARBA" id="ARBA00018125"/>
    </source>
</evidence>
<dbReference type="InterPro" id="IPR026858">
    <property type="entry name" value="Vezatin"/>
</dbReference>
<keyword evidence="12" id="KW-0539">Nucleus</keyword>
<comment type="subcellular location">
    <subcellularLocation>
        <location evidence="2">Cell junction</location>
        <location evidence="2">Adherens junction</location>
    </subcellularLocation>
    <subcellularLocation>
        <location evidence="3">Cell membrane</location>
        <topology evidence="3">Multi-pass membrane protein</topology>
    </subcellularLocation>
    <subcellularLocation>
        <location evidence="1">Nucleus</location>
    </subcellularLocation>
</comment>
<dbReference type="Pfam" id="PF12632">
    <property type="entry name" value="Vezatin"/>
    <property type="match status" value="1"/>
</dbReference>
<evidence type="ECO:0000256" key="13">
    <source>
        <dbReference type="SAM" id="MobiDB-lite"/>
    </source>
</evidence>
<keyword evidence="6" id="KW-1003">Cell membrane</keyword>
<dbReference type="PANTHER" id="PTHR15989:SF5">
    <property type="entry name" value="VEZATIN"/>
    <property type="match status" value="1"/>
</dbReference>
<evidence type="ECO:0000256" key="3">
    <source>
        <dbReference type="ARBA" id="ARBA00004651"/>
    </source>
</evidence>
<comment type="similarity">
    <text evidence="4">Belongs to the vezatin family.</text>
</comment>
<feature type="transmembrane region" description="Helical" evidence="14">
    <location>
        <begin position="184"/>
        <end position="203"/>
    </location>
</feature>